<keyword evidence="2 6" id="KW-0349">Heme</keyword>
<dbReference type="GO" id="GO:0046872">
    <property type="term" value="F:metal ion binding"/>
    <property type="evidence" value="ECO:0007669"/>
    <property type="project" value="UniProtKB-KW"/>
</dbReference>
<evidence type="ECO:0000259" key="8">
    <source>
        <dbReference type="PROSITE" id="PS51007"/>
    </source>
</evidence>
<dbReference type="SUPFAM" id="SSF46626">
    <property type="entry name" value="Cytochrome c"/>
    <property type="match status" value="1"/>
</dbReference>
<keyword evidence="1" id="KW-0813">Transport</keyword>
<keyword evidence="5 6" id="KW-0408">Iron</keyword>
<dbReference type="Proteomes" id="UP000595663">
    <property type="component" value="Chromosome"/>
</dbReference>
<keyword evidence="3 6" id="KW-0479">Metal-binding</keyword>
<dbReference type="EMBL" id="AP014545">
    <property type="protein sequence ID" value="BBB25907.1"/>
    <property type="molecule type" value="Genomic_DNA"/>
</dbReference>
<evidence type="ECO:0000256" key="4">
    <source>
        <dbReference type="ARBA" id="ARBA00022982"/>
    </source>
</evidence>
<dbReference type="PROSITE" id="PS51007">
    <property type="entry name" value="CYTC"/>
    <property type="match status" value="1"/>
</dbReference>
<organism evidence="9 10">
    <name type="scientific">Amphritea japonica ATCC BAA-1530</name>
    <dbReference type="NCBI Taxonomy" id="1278309"/>
    <lineage>
        <taxon>Bacteria</taxon>
        <taxon>Pseudomonadati</taxon>
        <taxon>Pseudomonadota</taxon>
        <taxon>Gammaproteobacteria</taxon>
        <taxon>Oceanospirillales</taxon>
        <taxon>Oceanospirillaceae</taxon>
        <taxon>Amphritea</taxon>
    </lineage>
</organism>
<dbReference type="NCBIfam" id="TIGR04494">
    <property type="entry name" value="c550_PedF"/>
    <property type="match status" value="1"/>
</dbReference>
<protein>
    <submittedName>
        <fullName evidence="9">Cytochrome c550</fullName>
    </submittedName>
</protein>
<dbReference type="AlphaFoldDB" id="A0A7R6SST1"/>
<dbReference type="PANTHER" id="PTHR37823">
    <property type="entry name" value="CYTOCHROME C-553-LIKE"/>
    <property type="match status" value="1"/>
</dbReference>
<dbReference type="PANTHER" id="PTHR37823:SF4">
    <property type="entry name" value="MENAQUINOL-CYTOCHROME C REDUCTASE CYTOCHROME B_C SUBUNIT"/>
    <property type="match status" value="1"/>
</dbReference>
<dbReference type="InterPro" id="IPR051811">
    <property type="entry name" value="Cytochrome_c550/c551-like"/>
</dbReference>
<proteinExistence type="predicted"/>
<dbReference type="GO" id="GO:0020037">
    <property type="term" value="F:heme binding"/>
    <property type="evidence" value="ECO:0007669"/>
    <property type="project" value="InterPro"/>
</dbReference>
<dbReference type="OrthoDB" id="9797504at2"/>
<name>A0A7R6SST1_9GAMM</name>
<evidence type="ECO:0000256" key="5">
    <source>
        <dbReference type="ARBA" id="ARBA00023004"/>
    </source>
</evidence>
<dbReference type="GO" id="GO:0009055">
    <property type="term" value="F:electron transfer activity"/>
    <property type="evidence" value="ECO:0007669"/>
    <property type="project" value="InterPro"/>
</dbReference>
<feature type="domain" description="Cytochrome c" evidence="8">
    <location>
        <begin position="60"/>
        <end position="142"/>
    </location>
</feature>
<keyword evidence="7" id="KW-0732">Signal</keyword>
<dbReference type="InterPro" id="IPR009056">
    <property type="entry name" value="Cyt_c-like_dom"/>
</dbReference>
<dbReference type="Gene3D" id="1.10.760.10">
    <property type="entry name" value="Cytochrome c-like domain"/>
    <property type="match status" value="1"/>
</dbReference>
<evidence type="ECO:0000256" key="6">
    <source>
        <dbReference type="PROSITE-ProRule" id="PRU00433"/>
    </source>
</evidence>
<dbReference type="InterPro" id="IPR036909">
    <property type="entry name" value="Cyt_c-like_dom_sf"/>
</dbReference>
<accession>A0A7R6SST1</accession>
<keyword evidence="10" id="KW-1185">Reference proteome</keyword>
<evidence type="ECO:0000256" key="2">
    <source>
        <dbReference type="ARBA" id="ARBA00022617"/>
    </source>
</evidence>
<dbReference type="KEGG" id="ajp:AMJAP_1312"/>
<evidence type="ECO:0000313" key="9">
    <source>
        <dbReference type="EMBL" id="BBB25907.1"/>
    </source>
</evidence>
<evidence type="ECO:0000313" key="10">
    <source>
        <dbReference type="Proteomes" id="UP000595663"/>
    </source>
</evidence>
<dbReference type="Pfam" id="PF13442">
    <property type="entry name" value="Cytochrome_CBB3"/>
    <property type="match status" value="1"/>
</dbReference>
<gene>
    <name evidence="9" type="primary">exaB</name>
    <name evidence="9" type="ORF">AMJAP_1312</name>
</gene>
<keyword evidence="4" id="KW-0249">Electron transport</keyword>
<sequence>MPTKTLGAVTAGAFSMLFSAQVLAHGDVTPQTMDTQELQQLGDEWLEENPYTSEYEKHDVAVEIGFSAYTQNCARCHGLEAISGGIAPDLRYLEPGIEGDEWYKYRVLNGAVRDGRVYMPKMAEYLSQEALWAIRAWLETVATTE</sequence>
<evidence type="ECO:0000256" key="3">
    <source>
        <dbReference type="ARBA" id="ARBA00022723"/>
    </source>
</evidence>
<feature type="signal peptide" evidence="7">
    <location>
        <begin position="1"/>
        <end position="24"/>
    </location>
</feature>
<reference evidence="9 10" key="1">
    <citation type="journal article" date="2008" name="Int. J. Syst. Evol. Microbiol.">
        <title>Amphritea japonica sp. nov. and Amphritea balenae sp. nov., isolated from the sediment adjacent to sperm whale carcasses off Kagoshima, Japan.</title>
        <authorList>
            <person name="Miyazaki M."/>
            <person name="Nogi Y."/>
            <person name="Fujiwara Y."/>
            <person name="Kawato M."/>
            <person name="Nagahama T."/>
            <person name="Kubokawa K."/>
            <person name="Horikoshi K."/>
        </authorList>
    </citation>
    <scope>NUCLEOTIDE SEQUENCE [LARGE SCALE GENOMIC DNA]</scope>
    <source>
        <strain evidence="9 10">ATCC BAA-1530</strain>
    </source>
</reference>
<dbReference type="InterPro" id="IPR030991">
    <property type="entry name" value="c550_proteobact"/>
</dbReference>
<evidence type="ECO:0000256" key="7">
    <source>
        <dbReference type="SAM" id="SignalP"/>
    </source>
</evidence>
<evidence type="ECO:0000256" key="1">
    <source>
        <dbReference type="ARBA" id="ARBA00022448"/>
    </source>
</evidence>
<feature type="chain" id="PRO_5032989841" evidence="7">
    <location>
        <begin position="25"/>
        <end position="145"/>
    </location>
</feature>